<dbReference type="Pfam" id="PF02325">
    <property type="entry name" value="CCB3_YggT"/>
    <property type="match status" value="1"/>
</dbReference>
<name>A0A381Q3I8_9ZZZZ</name>
<feature type="transmembrane region" description="Helical" evidence="1">
    <location>
        <begin position="6"/>
        <end position="28"/>
    </location>
</feature>
<organism evidence="2">
    <name type="scientific">marine metagenome</name>
    <dbReference type="NCBI Taxonomy" id="408172"/>
    <lineage>
        <taxon>unclassified sequences</taxon>
        <taxon>metagenomes</taxon>
        <taxon>ecological metagenomes</taxon>
    </lineage>
</organism>
<evidence type="ECO:0000313" key="2">
    <source>
        <dbReference type="EMBL" id="SUZ72163.1"/>
    </source>
</evidence>
<evidence type="ECO:0000256" key="1">
    <source>
        <dbReference type="SAM" id="Phobius"/>
    </source>
</evidence>
<feature type="transmembrane region" description="Helical" evidence="1">
    <location>
        <begin position="62"/>
        <end position="83"/>
    </location>
</feature>
<keyword evidence="1" id="KW-0472">Membrane</keyword>
<keyword evidence="1" id="KW-1133">Transmembrane helix</keyword>
<protein>
    <recommendedName>
        <fullName evidence="3">YggT family protein</fullName>
    </recommendedName>
</protein>
<gene>
    <name evidence="2" type="ORF">METZ01_LOCUS25017</name>
</gene>
<sequence>MPVSVTLLQVLAAMLRLYSLMLVVYALLSWVMHEQHYPPAVRWLQSMVEPVLSRIRKVIPPIAGIDVSVIAALLIIEMIRSFILY</sequence>
<proteinExistence type="predicted"/>
<reference evidence="2" key="1">
    <citation type="submission" date="2018-05" db="EMBL/GenBank/DDBJ databases">
        <authorList>
            <person name="Lanie J.A."/>
            <person name="Ng W.-L."/>
            <person name="Kazmierczak K.M."/>
            <person name="Andrzejewski T.M."/>
            <person name="Davidsen T.M."/>
            <person name="Wayne K.J."/>
            <person name="Tettelin H."/>
            <person name="Glass J.I."/>
            <person name="Rusch D."/>
            <person name="Podicherti R."/>
            <person name="Tsui H.-C.T."/>
            <person name="Winkler M.E."/>
        </authorList>
    </citation>
    <scope>NUCLEOTIDE SEQUENCE</scope>
</reference>
<accession>A0A381Q3I8</accession>
<dbReference type="InterPro" id="IPR003425">
    <property type="entry name" value="CCB3/YggT"/>
</dbReference>
<evidence type="ECO:0008006" key="3">
    <source>
        <dbReference type="Google" id="ProtNLM"/>
    </source>
</evidence>
<keyword evidence="1" id="KW-0812">Transmembrane</keyword>
<dbReference type="AlphaFoldDB" id="A0A381Q3I8"/>
<dbReference type="GO" id="GO:0016020">
    <property type="term" value="C:membrane"/>
    <property type="evidence" value="ECO:0007669"/>
    <property type="project" value="InterPro"/>
</dbReference>
<dbReference type="PANTHER" id="PTHR33219:SF14">
    <property type="entry name" value="PROTEIN COFACTOR ASSEMBLY OF COMPLEX C SUBUNIT B CCB3, CHLOROPLASTIC-RELATED"/>
    <property type="match status" value="1"/>
</dbReference>
<dbReference type="PANTHER" id="PTHR33219">
    <property type="entry name" value="YLMG HOMOLOG PROTEIN 2, CHLOROPLASTIC"/>
    <property type="match status" value="1"/>
</dbReference>
<dbReference type="EMBL" id="UINC01001145">
    <property type="protein sequence ID" value="SUZ72163.1"/>
    <property type="molecule type" value="Genomic_DNA"/>
</dbReference>